<comment type="similarity">
    <text evidence="1">Belongs to the TRAFAC class dynamin-like GTPase superfamily. IRG family.</text>
</comment>
<evidence type="ECO:0000313" key="6">
    <source>
        <dbReference type="EMBL" id="KAK7810327.1"/>
    </source>
</evidence>
<dbReference type="GO" id="GO:0003924">
    <property type="term" value="F:GTPase activity"/>
    <property type="evidence" value="ECO:0007669"/>
    <property type="project" value="TreeGrafter"/>
</dbReference>
<dbReference type="SUPFAM" id="SSF52540">
    <property type="entry name" value="P-loop containing nucleoside triphosphate hydrolases"/>
    <property type="match status" value="1"/>
</dbReference>
<accession>A0AAW0I7N4</accession>
<organism evidence="6 7">
    <name type="scientific">Myodes glareolus</name>
    <name type="common">Bank vole</name>
    <name type="synonym">Clethrionomys glareolus</name>
    <dbReference type="NCBI Taxonomy" id="447135"/>
    <lineage>
        <taxon>Eukaryota</taxon>
        <taxon>Metazoa</taxon>
        <taxon>Chordata</taxon>
        <taxon>Craniata</taxon>
        <taxon>Vertebrata</taxon>
        <taxon>Euteleostomi</taxon>
        <taxon>Mammalia</taxon>
        <taxon>Eutheria</taxon>
        <taxon>Euarchontoglires</taxon>
        <taxon>Glires</taxon>
        <taxon>Rodentia</taxon>
        <taxon>Myomorpha</taxon>
        <taxon>Muroidea</taxon>
        <taxon>Cricetidae</taxon>
        <taxon>Arvicolinae</taxon>
        <taxon>Myodes</taxon>
    </lineage>
</organism>
<keyword evidence="3" id="KW-0378">Hydrolase</keyword>
<sequence>MDQLFSDTSKNEDRGDLESSFTAYFRKTKKESKIITQETIDSIELHLTKGNIQGANSVIRDALKNIGNIPINVAVTGEFGAGKSSFINALRGVGPEYESAAKVGVVKTTMRRTAYKHPEIKTLTLWDLPGIGTLNFVPKDYLEKMKFQEYDFFIIVSATRFTKLELDLAKTIGFMKKNYYFVRTKVDLDLDHEKKCKSRPFDREKTLQQIRSICVNAFSQNSMDVSQIFLISNRHLSDYDFPVLMDTLVKDLPAQKRHSFILSSPNITEAAIDRKHSSVQQTVWLEACKAGLLATVPVVGILRDDVEELQVKLNHYRVLFGVDDASLKVMAKDSQVPVEQLKKMIKSPYLLETKKEETLGEMLLKYLETLDLGNGGLLASGLYFRKTFYLQFLFLDTVTEDAKVLLRETNLRKQFKLDSPKLLTMTRTNDYYQEIIR</sequence>
<keyword evidence="2" id="KW-0547">Nucleotide-binding</keyword>
<dbReference type="Pfam" id="PF05049">
    <property type="entry name" value="IIGP"/>
    <property type="match status" value="1"/>
</dbReference>
<evidence type="ECO:0000256" key="2">
    <source>
        <dbReference type="ARBA" id="ARBA00022741"/>
    </source>
</evidence>
<dbReference type="GO" id="GO:0035458">
    <property type="term" value="P:cellular response to interferon-beta"/>
    <property type="evidence" value="ECO:0007669"/>
    <property type="project" value="TreeGrafter"/>
</dbReference>
<dbReference type="PANTHER" id="PTHR32341">
    <property type="entry name" value="INTERFERON-INDUCIBLE GTPASE"/>
    <property type="match status" value="1"/>
</dbReference>
<dbReference type="InterPro" id="IPR051515">
    <property type="entry name" value="IRG"/>
</dbReference>
<dbReference type="Gene3D" id="3.40.50.300">
    <property type="entry name" value="P-loop containing nucleotide triphosphate hydrolases"/>
    <property type="match status" value="1"/>
</dbReference>
<evidence type="ECO:0000256" key="3">
    <source>
        <dbReference type="ARBA" id="ARBA00022801"/>
    </source>
</evidence>
<dbReference type="InterPro" id="IPR027417">
    <property type="entry name" value="P-loop_NTPase"/>
</dbReference>
<protein>
    <recommendedName>
        <fullName evidence="5">IRG-type G domain-containing protein</fullName>
    </recommendedName>
</protein>
<dbReference type="InterPro" id="IPR007743">
    <property type="entry name" value="Immunity-related_GTPase-like"/>
</dbReference>
<dbReference type="EMBL" id="JBBHLL010000199">
    <property type="protein sequence ID" value="KAK7810327.1"/>
    <property type="molecule type" value="Genomic_DNA"/>
</dbReference>
<dbReference type="Proteomes" id="UP001488838">
    <property type="component" value="Unassembled WGS sequence"/>
</dbReference>
<dbReference type="PROSITE" id="PS51716">
    <property type="entry name" value="G_IRG"/>
    <property type="match status" value="1"/>
</dbReference>
<dbReference type="FunFam" id="3.40.50.300:FF:000541">
    <property type="entry name" value="Immunity related GTPase M"/>
    <property type="match status" value="1"/>
</dbReference>
<proteinExistence type="inferred from homology"/>
<reference evidence="6 7" key="1">
    <citation type="journal article" date="2023" name="bioRxiv">
        <title>Conserved and derived expression patterns and positive selection on dental genes reveal complex evolutionary context of ever-growing rodent molars.</title>
        <authorList>
            <person name="Calamari Z.T."/>
            <person name="Song A."/>
            <person name="Cohen E."/>
            <person name="Akter M."/>
            <person name="Roy R.D."/>
            <person name="Hallikas O."/>
            <person name="Christensen M.M."/>
            <person name="Li P."/>
            <person name="Marangoni P."/>
            <person name="Jernvall J."/>
            <person name="Klein O.D."/>
        </authorList>
    </citation>
    <scope>NUCLEOTIDE SEQUENCE [LARGE SCALE GENOMIC DNA]</scope>
    <source>
        <strain evidence="6">V071</strain>
    </source>
</reference>
<dbReference type="InterPro" id="IPR030385">
    <property type="entry name" value="G_IRG_dom"/>
</dbReference>
<evidence type="ECO:0000313" key="7">
    <source>
        <dbReference type="Proteomes" id="UP001488838"/>
    </source>
</evidence>
<evidence type="ECO:0000256" key="4">
    <source>
        <dbReference type="ARBA" id="ARBA00023134"/>
    </source>
</evidence>
<dbReference type="GO" id="GO:0005525">
    <property type="term" value="F:GTP binding"/>
    <property type="evidence" value="ECO:0007669"/>
    <property type="project" value="UniProtKB-KW"/>
</dbReference>
<dbReference type="PANTHER" id="PTHR32341:SF4">
    <property type="entry name" value="INTERFERON-GAMMA-INDUCIBLE GTPASE IFGGA3 PROTEIN-RELATED"/>
    <property type="match status" value="1"/>
</dbReference>
<feature type="domain" description="IRG-type G" evidence="5">
    <location>
        <begin position="69"/>
        <end position="251"/>
    </location>
</feature>
<keyword evidence="4" id="KW-0342">GTP-binding</keyword>
<keyword evidence="7" id="KW-1185">Reference proteome</keyword>
<dbReference type="GO" id="GO:0045087">
    <property type="term" value="P:innate immune response"/>
    <property type="evidence" value="ECO:0007669"/>
    <property type="project" value="TreeGrafter"/>
</dbReference>
<evidence type="ECO:0000259" key="5">
    <source>
        <dbReference type="PROSITE" id="PS51716"/>
    </source>
</evidence>
<gene>
    <name evidence="6" type="ORF">U0070_009361</name>
</gene>
<comment type="caution">
    <text evidence="6">The sequence shown here is derived from an EMBL/GenBank/DDBJ whole genome shotgun (WGS) entry which is preliminary data.</text>
</comment>
<evidence type="ECO:0000256" key="1">
    <source>
        <dbReference type="ARBA" id="ARBA00005429"/>
    </source>
</evidence>
<dbReference type="AlphaFoldDB" id="A0AAW0I7N4"/>
<name>A0AAW0I7N4_MYOGA</name>
<dbReference type="GO" id="GO:0000045">
    <property type="term" value="P:autophagosome assembly"/>
    <property type="evidence" value="ECO:0007669"/>
    <property type="project" value="TreeGrafter"/>
</dbReference>
<dbReference type="GO" id="GO:0005789">
    <property type="term" value="C:endoplasmic reticulum membrane"/>
    <property type="evidence" value="ECO:0007669"/>
    <property type="project" value="TreeGrafter"/>
</dbReference>